<feature type="chain" id="PRO_5035225018" description="Thiamine pyrimidine synthase" evidence="3">
    <location>
        <begin position="19"/>
        <end position="465"/>
    </location>
</feature>
<feature type="compositionally biased region" description="Acidic residues" evidence="1">
    <location>
        <begin position="382"/>
        <end position="392"/>
    </location>
</feature>
<keyword evidence="2" id="KW-1133">Transmembrane helix</keyword>
<evidence type="ECO:0000256" key="2">
    <source>
        <dbReference type="SAM" id="Phobius"/>
    </source>
</evidence>
<keyword evidence="5" id="KW-1185">Reference proteome</keyword>
<dbReference type="Proteomes" id="UP000751190">
    <property type="component" value="Unassembled WGS sequence"/>
</dbReference>
<evidence type="ECO:0008006" key="6">
    <source>
        <dbReference type="Google" id="ProtNLM"/>
    </source>
</evidence>
<dbReference type="PANTHER" id="PTHR30535">
    <property type="entry name" value="VITAMIN B12-BINDING PROTEIN"/>
    <property type="match status" value="1"/>
</dbReference>
<reference evidence="4" key="1">
    <citation type="submission" date="2021-05" db="EMBL/GenBank/DDBJ databases">
        <title>The genome of the haptophyte Pavlova lutheri (Diacronema luteri, Pavlovales) - a model for lipid biosynthesis in eukaryotic algae.</title>
        <authorList>
            <person name="Hulatt C.J."/>
            <person name="Posewitz M.C."/>
        </authorList>
    </citation>
    <scope>NUCLEOTIDE SEQUENCE</scope>
    <source>
        <strain evidence="4">NIVA-4/92</strain>
    </source>
</reference>
<feature type="transmembrane region" description="Helical" evidence="2">
    <location>
        <begin position="422"/>
        <end position="445"/>
    </location>
</feature>
<dbReference type="OrthoDB" id="5949at2759"/>
<evidence type="ECO:0000313" key="5">
    <source>
        <dbReference type="Proteomes" id="UP000751190"/>
    </source>
</evidence>
<dbReference type="EMBL" id="JAGTXO010000015">
    <property type="protein sequence ID" value="KAG8463554.1"/>
    <property type="molecule type" value="Genomic_DNA"/>
</dbReference>
<evidence type="ECO:0000313" key="4">
    <source>
        <dbReference type="EMBL" id="KAG8463554.1"/>
    </source>
</evidence>
<sequence>MLALKLAALLALATRARAAVCGTFPEYEDMPIEHATRFNLTWARDANGGQFAKIDTAAFGTPVSYILTKCASTSHFATSHPGTNVFTVPVRGLFLQDTVQVALLDELGAVDALRAYADTQYISSAAVRRHIRENNVVDVVMTTSPFYGTDYALLATLPGIGAYVVNTYGHASTVTQLNASGLDGKVLLIDELSEGTPLGRAEWIKVMGLVTGKEARTKFTQIVVLYESAKASAMAQSTPTVWWGGWYLDTWYPPVDNSFVAALLRDANAQPITSAPLPFADGLALAKTAEYWLANGNGWGALVDAMRDQPAIADFASVRADKVWDNDASVADTSSANDWFESAIVRPDRALRELAAITHPELAVLVDEFRYFRQVKAADAVDSSDDDDDDDDGKGSTSTGERAPPAKVDDAAGRPILTGLSLGLTVGIVVLGAVLIALVVGLFYVRGRSLGAGAKVELTALAITA</sequence>
<protein>
    <recommendedName>
        <fullName evidence="6">Thiamine pyrimidine synthase</fullName>
    </recommendedName>
</protein>
<accession>A0A8J6C8D8</accession>
<dbReference type="PANTHER" id="PTHR30535:SF34">
    <property type="entry name" value="MOLYBDATE-BINDING PROTEIN MOLA"/>
    <property type="match status" value="1"/>
</dbReference>
<dbReference type="GO" id="GO:0071281">
    <property type="term" value="P:cellular response to iron ion"/>
    <property type="evidence" value="ECO:0007669"/>
    <property type="project" value="TreeGrafter"/>
</dbReference>
<dbReference type="InterPro" id="IPR050902">
    <property type="entry name" value="ABC_Transporter_SBP"/>
</dbReference>
<keyword evidence="2" id="KW-0812">Transmembrane</keyword>
<keyword evidence="3" id="KW-0732">Signal</keyword>
<dbReference type="SUPFAM" id="SSF53807">
    <property type="entry name" value="Helical backbone' metal receptor"/>
    <property type="match status" value="1"/>
</dbReference>
<name>A0A8J6C8D8_DIALT</name>
<evidence type="ECO:0000256" key="3">
    <source>
        <dbReference type="SAM" id="SignalP"/>
    </source>
</evidence>
<proteinExistence type="predicted"/>
<feature type="region of interest" description="Disordered" evidence="1">
    <location>
        <begin position="381"/>
        <end position="410"/>
    </location>
</feature>
<keyword evidence="2" id="KW-0472">Membrane</keyword>
<gene>
    <name evidence="4" type="ORF">KFE25_003827</name>
</gene>
<evidence type="ECO:0000256" key="1">
    <source>
        <dbReference type="SAM" id="MobiDB-lite"/>
    </source>
</evidence>
<feature type="signal peptide" evidence="3">
    <location>
        <begin position="1"/>
        <end position="18"/>
    </location>
</feature>
<comment type="caution">
    <text evidence="4">The sequence shown here is derived from an EMBL/GenBank/DDBJ whole genome shotgun (WGS) entry which is preliminary data.</text>
</comment>
<organism evidence="4 5">
    <name type="scientific">Diacronema lutheri</name>
    <name type="common">Unicellular marine alga</name>
    <name type="synonym">Monochrysis lutheri</name>
    <dbReference type="NCBI Taxonomy" id="2081491"/>
    <lineage>
        <taxon>Eukaryota</taxon>
        <taxon>Haptista</taxon>
        <taxon>Haptophyta</taxon>
        <taxon>Pavlovophyceae</taxon>
        <taxon>Pavlovales</taxon>
        <taxon>Pavlovaceae</taxon>
        <taxon>Diacronema</taxon>
    </lineage>
</organism>
<dbReference type="AlphaFoldDB" id="A0A8J6C8D8"/>